<keyword evidence="1" id="KW-0472">Membrane</keyword>
<proteinExistence type="predicted"/>
<dbReference type="EMBL" id="JAFEMC010000004">
    <property type="protein sequence ID" value="MBM6577499.1"/>
    <property type="molecule type" value="Genomic_DNA"/>
</dbReference>
<feature type="transmembrane region" description="Helical" evidence="1">
    <location>
        <begin position="15"/>
        <end position="36"/>
    </location>
</feature>
<dbReference type="InterPro" id="IPR018723">
    <property type="entry name" value="DUF2254_membrane"/>
</dbReference>
<gene>
    <name evidence="2" type="ORF">ILT43_14045</name>
</gene>
<feature type="transmembrane region" description="Helical" evidence="1">
    <location>
        <begin position="103"/>
        <end position="126"/>
    </location>
</feature>
<dbReference type="RefSeq" id="WP_204199606.1">
    <property type="nucleotide sequence ID" value="NZ_JAFEMC010000004.1"/>
</dbReference>
<accession>A0ABS2DBU3</accession>
<evidence type="ECO:0000256" key="1">
    <source>
        <dbReference type="SAM" id="Phobius"/>
    </source>
</evidence>
<evidence type="ECO:0000313" key="3">
    <source>
        <dbReference type="Proteomes" id="UP000763641"/>
    </source>
</evidence>
<feature type="transmembrane region" description="Helical" evidence="1">
    <location>
        <begin position="132"/>
        <end position="153"/>
    </location>
</feature>
<sequence length="413" mass="43664">MGQWSWVLSRVVRQIWFRAAVISALSIALAVAAALIGPYLPYRFGGEVGQDSVGTILQIMASSMLAVTTFSLTAMVSAYSSATQLATPRATQLMISDPTSQNALSTFLGAFVFSVVGIIGLQTSAYGEEGRIILFGGTVLVVAVVVVTLLRWIAHITAFGRMADVIDRVEDAATKTMTAFAAAPFMGARPPVTIPDDAASLNCETVGYVAHIDIAALGKCATDAGITIHVVALPGTLVHPNRALLRIEGAADDVVQDTLRRAFTVERHRSFDQDPRLGLIALSEIGSRALSPAVNDPGTAIEVLNALHRVLECLPPERPSPEVLAGRASVYVPSHDVATMLVDAFRPIARDGASSVEVMIRLTKTLAALAAQLPQARAPIHGFADGLAHRAARAIDEDGDRMAFSAAHAALWT</sequence>
<evidence type="ECO:0000313" key="2">
    <source>
        <dbReference type="EMBL" id="MBM6577499.1"/>
    </source>
</evidence>
<keyword evidence="3" id="KW-1185">Reference proteome</keyword>
<keyword evidence="1" id="KW-1133">Transmembrane helix</keyword>
<keyword evidence="1" id="KW-0812">Transmembrane</keyword>
<protein>
    <submittedName>
        <fullName evidence="2">DUF2254 domain-containing protein</fullName>
    </submittedName>
</protein>
<dbReference type="Proteomes" id="UP000763641">
    <property type="component" value="Unassembled WGS sequence"/>
</dbReference>
<dbReference type="Pfam" id="PF10011">
    <property type="entry name" value="DUF2254"/>
    <property type="match status" value="1"/>
</dbReference>
<feature type="transmembrane region" description="Helical" evidence="1">
    <location>
        <begin position="56"/>
        <end position="82"/>
    </location>
</feature>
<name>A0ABS2DBU3_9SPHN</name>
<comment type="caution">
    <text evidence="2">The sequence shown here is derived from an EMBL/GenBank/DDBJ whole genome shotgun (WGS) entry which is preliminary data.</text>
</comment>
<reference evidence="2 3" key="1">
    <citation type="submission" date="2020-12" db="EMBL/GenBank/DDBJ databases">
        <title>Sphingomonas sp.</title>
        <authorList>
            <person name="Kim M.K."/>
        </authorList>
    </citation>
    <scope>NUCLEOTIDE SEQUENCE [LARGE SCALE GENOMIC DNA]</scope>
    <source>
        <strain evidence="2 3">BT552</strain>
    </source>
</reference>
<organism evidence="2 3">
    <name type="scientific">Sphingomonas longa</name>
    <dbReference type="NCBI Taxonomy" id="2778730"/>
    <lineage>
        <taxon>Bacteria</taxon>
        <taxon>Pseudomonadati</taxon>
        <taxon>Pseudomonadota</taxon>
        <taxon>Alphaproteobacteria</taxon>
        <taxon>Sphingomonadales</taxon>
        <taxon>Sphingomonadaceae</taxon>
        <taxon>Sphingomonas</taxon>
    </lineage>
</organism>